<evidence type="ECO:0000256" key="2">
    <source>
        <dbReference type="ARBA" id="ARBA00023180"/>
    </source>
</evidence>
<keyword evidence="4" id="KW-1133">Transmembrane helix</keyword>
<keyword evidence="4" id="KW-0812">Transmembrane</keyword>
<dbReference type="InterPro" id="IPR012334">
    <property type="entry name" value="Pectin_lyas_fold"/>
</dbReference>
<evidence type="ECO:0000259" key="5">
    <source>
        <dbReference type="PROSITE" id="PS51173"/>
    </source>
</evidence>
<proteinExistence type="predicted"/>
<dbReference type="Pfam" id="PF17963">
    <property type="entry name" value="Big_9"/>
    <property type="match status" value="1"/>
</dbReference>
<feature type="region of interest" description="Disordered" evidence="3">
    <location>
        <begin position="544"/>
        <end position="581"/>
    </location>
</feature>
<evidence type="ECO:0000313" key="6">
    <source>
        <dbReference type="EMBL" id="NGM12425.1"/>
    </source>
</evidence>
<feature type="transmembrane region" description="Helical" evidence="4">
    <location>
        <begin position="12"/>
        <end position="37"/>
    </location>
</feature>
<name>A0A6M1KTQ9_9ACTN</name>
<dbReference type="SUPFAM" id="SSF51126">
    <property type="entry name" value="Pectin lyase-like"/>
    <property type="match status" value="1"/>
</dbReference>
<keyword evidence="2" id="KW-0325">Glycoprotein</keyword>
<organism evidence="6 7">
    <name type="scientific">Verrucosispora sioxanthis</name>
    <dbReference type="NCBI Taxonomy" id="2499994"/>
    <lineage>
        <taxon>Bacteria</taxon>
        <taxon>Bacillati</taxon>
        <taxon>Actinomycetota</taxon>
        <taxon>Actinomycetes</taxon>
        <taxon>Micromonosporales</taxon>
        <taxon>Micromonosporaceae</taxon>
        <taxon>Micromonospora</taxon>
    </lineage>
</organism>
<evidence type="ECO:0000313" key="7">
    <source>
        <dbReference type="Proteomes" id="UP000478148"/>
    </source>
</evidence>
<dbReference type="InterPro" id="IPR052063">
    <property type="entry name" value="Polysaccharide_Lyase_1"/>
</dbReference>
<dbReference type="GO" id="GO:0005975">
    <property type="term" value="P:carbohydrate metabolic process"/>
    <property type="evidence" value="ECO:0007669"/>
    <property type="project" value="InterPro"/>
</dbReference>
<protein>
    <recommendedName>
        <fullName evidence="5">CBM2 domain-containing protein</fullName>
    </recommendedName>
</protein>
<dbReference type="PANTHER" id="PTHR42970:SF1">
    <property type="entry name" value="PECTATE LYASE C-RELATED"/>
    <property type="match status" value="1"/>
</dbReference>
<keyword evidence="1" id="KW-0479">Metal-binding</keyword>
<evidence type="ECO:0000256" key="3">
    <source>
        <dbReference type="SAM" id="MobiDB-lite"/>
    </source>
</evidence>
<accession>A0A6M1KTQ9</accession>
<dbReference type="InterPro" id="IPR001919">
    <property type="entry name" value="CBD2"/>
</dbReference>
<comment type="caution">
    <text evidence="6">The sequence shown here is derived from an EMBL/GenBank/DDBJ whole genome shotgun (WGS) entry which is preliminary data.</text>
</comment>
<feature type="domain" description="CBM2" evidence="5">
    <location>
        <begin position="577"/>
        <end position="686"/>
    </location>
</feature>
<reference evidence="6 7" key="1">
    <citation type="submission" date="2020-02" db="EMBL/GenBank/DDBJ databases">
        <title>Draft Genome Sequence of Verrucosispora sp. Strain CWR15, Isolated from Gulf of Mexico Sponge.</title>
        <authorList>
            <person name="Kennedy S.J."/>
            <person name="Cella E."/>
            <person name="Azarian T."/>
            <person name="Baker B.J."/>
            <person name="Shaw L.N."/>
        </authorList>
    </citation>
    <scope>NUCLEOTIDE SEQUENCE [LARGE SCALE GENOMIC DNA]</scope>
    <source>
        <strain evidence="6 7">CWR15</strain>
    </source>
</reference>
<dbReference type="SUPFAM" id="SSF49384">
    <property type="entry name" value="Carbohydrate-binding domain"/>
    <property type="match status" value="1"/>
</dbReference>
<dbReference type="PROSITE" id="PS51173">
    <property type="entry name" value="CBM2"/>
    <property type="match status" value="1"/>
</dbReference>
<dbReference type="SMART" id="SM00637">
    <property type="entry name" value="CBD_II"/>
    <property type="match status" value="1"/>
</dbReference>
<feature type="compositionally biased region" description="Pro residues" evidence="3">
    <location>
        <begin position="551"/>
        <end position="578"/>
    </location>
</feature>
<dbReference type="GO" id="GO:0004553">
    <property type="term" value="F:hydrolase activity, hydrolyzing O-glycosyl compounds"/>
    <property type="evidence" value="ECO:0007669"/>
    <property type="project" value="InterPro"/>
</dbReference>
<dbReference type="Proteomes" id="UP000478148">
    <property type="component" value="Unassembled WGS sequence"/>
</dbReference>
<dbReference type="InterPro" id="IPR012291">
    <property type="entry name" value="CBM2_carb-bd_dom_sf"/>
</dbReference>
<dbReference type="Pfam" id="PF00553">
    <property type="entry name" value="CBM_2"/>
    <property type="match status" value="1"/>
</dbReference>
<keyword evidence="4" id="KW-0472">Membrane</keyword>
<dbReference type="Gene3D" id="2.160.20.10">
    <property type="entry name" value="Single-stranded right-handed beta-helix, Pectin lyase-like"/>
    <property type="match status" value="1"/>
</dbReference>
<dbReference type="EMBL" id="SAIY01000002">
    <property type="protein sequence ID" value="NGM12425.1"/>
    <property type="molecule type" value="Genomic_DNA"/>
</dbReference>
<dbReference type="Gene3D" id="2.60.40.3440">
    <property type="match status" value="1"/>
</dbReference>
<dbReference type="InterPro" id="IPR011050">
    <property type="entry name" value="Pectin_lyase_fold/virulence"/>
</dbReference>
<dbReference type="AlphaFoldDB" id="A0A6M1KTQ9"/>
<dbReference type="InterPro" id="IPR008965">
    <property type="entry name" value="CBM2/CBM3_carb-bd_dom_sf"/>
</dbReference>
<keyword evidence="7" id="KW-1185">Reference proteome</keyword>
<dbReference type="Gene3D" id="2.60.40.290">
    <property type="match status" value="1"/>
</dbReference>
<sequence length="686" mass="70620">METVGHPPISRLGWRLPGVTGAMVITVAMALGAASIATPRAGAAVDPAPVAAAAPLAFPGAEGAGANAKGGRGGDVYYVTTLADSGPGSLRAGIDGAPAGGRTILFKVSGTIALNSNLGINKSNITIAGQSAPGDGIAIRNHTLGIGNGAHDVVVRHIRLRTGASDDRDSMWISSGRNIIIDHVSGSWGSDEVISASRDVQNLTVQNTIISEALNRAGHAFGSIIASAHDTTYSWHHNLWANNVSRNPRPGTDAPDPGFRLDLRNNVFSNWGYAAGYSGSDDGPIELNYINNYLVAGPNSTATCAMESGGSLRTYQSGNMIDLNKNGRVDGSNTGWGMFCGNHVRQSSEWPVPSVTTDSAGTAYARVLAQGGAMPWRRDAVDKRIVDSVRQQNGRIINNVSDVGGWPTLVSAPAPTDTDSDGMPDYWEHALGLNPSNAADRNNTDATGYTMLEKYLNWLADGHATVDRNGSVDVDLRTLNGGLALNFTVASGSNGTVTLLGDGRTARFTPAANHSGLANFTYTATDPASGLGFGPVSVGVLVRGNGTAPPTTAPPTTAPPTTAPPTTAPPTTAPPTTAPPSAGCRVTYTVNAWNTGLTTAISITNTSTTTVNGWTLAFTLPGGQTITSGWNATYSPSSGAVTARNVSYNGTIAPNSSVDIGFQANHTGNTGRPSSFTLNGTTCTVA</sequence>
<evidence type="ECO:0000256" key="4">
    <source>
        <dbReference type="SAM" id="Phobius"/>
    </source>
</evidence>
<dbReference type="GO" id="GO:0030247">
    <property type="term" value="F:polysaccharide binding"/>
    <property type="evidence" value="ECO:0007669"/>
    <property type="project" value="UniProtKB-UniRule"/>
</dbReference>
<dbReference type="GO" id="GO:0046872">
    <property type="term" value="F:metal ion binding"/>
    <property type="evidence" value="ECO:0007669"/>
    <property type="project" value="UniProtKB-KW"/>
</dbReference>
<evidence type="ECO:0000256" key="1">
    <source>
        <dbReference type="ARBA" id="ARBA00022723"/>
    </source>
</evidence>
<dbReference type="PANTHER" id="PTHR42970">
    <property type="entry name" value="PECTATE LYASE C-RELATED"/>
    <property type="match status" value="1"/>
</dbReference>
<gene>
    <name evidence="6" type="ORF">ENC19_06985</name>
</gene>